<protein>
    <submittedName>
        <fullName evidence="2">Uncharacterized protein</fullName>
    </submittedName>
</protein>
<dbReference type="EMBL" id="NAJL01000002">
    <property type="protein sequence ID" value="TKA33643.1"/>
    <property type="molecule type" value="Genomic_DNA"/>
</dbReference>
<comment type="caution">
    <text evidence="2">The sequence shown here is derived from an EMBL/GenBank/DDBJ whole genome shotgun (WGS) entry which is preliminary data.</text>
</comment>
<proteinExistence type="predicted"/>
<dbReference type="Proteomes" id="UP000308549">
    <property type="component" value="Unassembled WGS sequence"/>
</dbReference>
<gene>
    <name evidence="2" type="ORF">B0A50_00479</name>
</gene>
<organism evidence="2 3">
    <name type="scientific">Salinomyces thailandicus</name>
    <dbReference type="NCBI Taxonomy" id="706561"/>
    <lineage>
        <taxon>Eukaryota</taxon>
        <taxon>Fungi</taxon>
        <taxon>Dikarya</taxon>
        <taxon>Ascomycota</taxon>
        <taxon>Pezizomycotina</taxon>
        <taxon>Dothideomycetes</taxon>
        <taxon>Dothideomycetidae</taxon>
        <taxon>Mycosphaerellales</taxon>
        <taxon>Teratosphaeriaceae</taxon>
        <taxon>Salinomyces</taxon>
    </lineage>
</organism>
<name>A0A4U0UDS9_9PEZI</name>
<evidence type="ECO:0000313" key="3">
    <source>
        <dbReference type="Proteomes" id="UP000308549"/>
    </source>
</evidence>
<sequence>MVSPIARINNNTKPSPAGPICKHVASTLGSSEDLEQLSASAAASKHASPKVVLEEINVRELDRFCGSVRYVGGGWYRPEGVGRVTRVLRGESSALPGTRAEFLARVRAYGGKHPNVVAGYYPVVERQGDDEDSEEDEDEDEDVVVRPLRKRRRSEAVSEEPPEGVVTRAAAAAGAMAKRASRRLVSGLRERFPLTRLSERPGVEFRGVGHGWYKRSESRVGEWMVVPRSPESVLGQSRQKQVEGKEKGRLRERVHFTRLSEYPGGEFTAVGDGWYERSEPRVGAWVVVPWTPKEHQGKLEANKPNGTASRGEEGT</sequence>
<reference evidence="2 3" key="1">
    <citation type="submission" date="2017-03" db="EMBL/GenBank/DDBJ databases">
        <title>Genomes of endolithic fungi from Antarctica.</title>
        <authorList>
            <person name="Coleine C."/>
            <person name="Masonjones S."/>
            <person name="Stajich J.E."/>
        </authorList>
    </citation>
    <scope>NUCLEOTIDE SEQUENCE [LARGE SCALE GENOMIC DNA]</scope>
    <source>
        <strain evidence="2 3">CCFEE 6315</strain>
    </source>
</reference>
<evidence type="ECO:0000313" key="2">
    <source>
        <dbReference type="EMBL" id="TKA33643.1"/>
    </source>
</evidence>
<feature type="region of interest" description="Disordered" evidence="1">
    <location>
        <begin position="293"/>
        <end position="315"/>
    </location>
</feature>
<feature type="region of interest" description="Disordered" evidence="1">
    <location>
        <begin position="1"/>
        <end position="23"/>
    </location>
</feature>
<keyword evidence="3" id="KW-1185">Reference proteome</keyword>
<evidence type="ECO:0000256" key="1">
    <source>
        <dbReference type="SAM" id="MobiDB-lite"/>
    </source>
</evidence>
<dbReference type="AlphaFoldDB" id="A0A4U0UDS9"/>
<accession>A0A4U0UDS9</accession>